<reference evidence="2 3" key="1">
    <citation type="submission" date="2024-09" db="EMBL/GenBank/DDBJ databases">
        <authorList>
            <person name="D'Angelo T."/>
        </authorList>
    </citation>
    <scope>NUCLEOTIDE SEQUENCE [LARGE SCALE GENOMIC DNA]</scope>
    <source>
        <strain evidence="2">SAG AM-320-E07</strain>
    </source>
</reference>
<name>A0ABV6YLD0_UNCEI</name>
<feature type="chain" id="PRO_5046398179" description="FlgD Ig-like domain-containing protein" evidence="1">
    <location>
        <begin position="30"/>
        <end position="527"/>
    </location>
</feature>
<accession>A0ABV6YLD0</accession>
<evidence type="ECO:0000313" key="3">
    <source>
        <dbReference type="Proteomes" id="UP001593833"/>
    </source>
</evidence>
<dbReference type="EMBL" id="JBHPKH010000081">
    <property type="protein sequence ID" value="MFC1573140.1"/>
    <property type="molecule type" value="Genomic_DNA"/>
</dbReference>
<keyword evidence="1" id="KW-0732">Signal</keyword>
<dbReference type="Gene3D" id="2.60.40.4070">
    <property type="match status" value="1"/>
</dbReference>
<dbReference type="SUPFAM" id="SSF50939">
    <property type="entry name" value="Sialidases"/>
    <property type="match status" value="1"/>
</dbReference>
<feature type="signal peptide" evidence="1">
    <location>
        <begin position="1"/>
        <end position="29"/>
    </location>
</feature>
<gene>
    <name evidence="2" type="ORF">ACFL6M_06030</name>
</gene>
<dbReference type="InterPro" id="IPR036278">
    <property type="entry name" value="Sialidase_sf"/>
</dbReference>
<sequence>MIKTTQRTVLFRIASITLLLVALATVATAQPAFRLVMVADHFADGSTAAALSGDTESIDLVGSGLIDGVEPSQIPVHWWHTFGEPLWYYRLLPLIEGGDEGSAFDLVNFTDAIPDNEMIFGYSTEASGAKRATGWRLVGGVAFPDVLPSFPGGGESVALGAHSPHEGNPHEYIAAGWAEGPLGSRKAVAWIFTGGEWGLLGLPDLGGGLESTCNDIMIDGADTEIFVGCGWVENAEGNRLPSIYSMPDGGGDPLLHLLPLLEGGANGEATSLKPGGQIGDEIVACGWSEIVGGDQHAARWRSTDGGQTWNVHDLGMLPGYSNSAACGLTQWPGGSFIVGESGPPTSAGEATLWLRDEGEPPTIQNLNDLVVGPNSLTLRTANSVVVDGPQTIIAGEGVGVIPGAEQRRGTPHAYVLVQLDPSEVGDQAWVTTLERSRLIGATPNPFIATTAVSFDLPFTAFVHLSVLDVLGRTITTLTDGYWEAGRHSVSWNGKEDSGKAVSTGICFLRLECDGIVETRKIIRKSER</sequence>
<protein>
    <recommendedName>
        <fullName evidence="4">FlgD Ig-like domain-containing protein</fullName>
    </recommendedName>
</protein>
<evidence type="ECO:0000313" key="2">
    <source>
        <dbReference type="EMBL" id="MFC1573140.1"/>
    </source>
</evidence>
<dbReference type="Proteomes" id="UP001593833">
    <property type="component" value="Unassembled WGS sequence"/>
</dbReference>
<organism evidence="2 3">
    <name type="scientific">Eiseniibacteriota bacterium</name>
    <dbReference type="NCBI Taxonomy" id="2212470"/>
    <lineage>
        <taxon>Bacteria</taxon>
        <taxon>Candidatus Eiseniibacteriota</taxon>
    </lineage>
</organism>
<comment type="caution">
    <text evidence="2">The sequence shown here is derived from an EMBL/GenBank/DDBJ whole genome shotgun (WGS) entry which is preliminary data.</text>
</comment>
<evidence type="ECO:0000256" key="1">
    <source>
        <dbReference type="SAM" id="SignalP"/>
    </source>
</evidence>
<evidence type="ECO:0008006" key="4">
    <source>
        <dbReference type="Google" id="ProtNLM"/>
    </source>
</evidence>
<keyword evidence="3" id="KW-1185">Reference proteome</keyword>
<proteinExistence type="predicted"/>